<comment type="caution">
    <text evidence="1">The sequence shown here is derived from an EMBL/GenBank/DDBJ whole genome shotgun (WGS) entry which is preliminary data.</text>
</comment>
<proteinExistence type="predicted"/>
<gene>
    <name evidence="1" type="ORF">VSDG_01981</name>
</gene>
<evidence type="ECO:0000313" key="2">
    <source>
        <dbReference type="Proteomes" id="UP000284375"/>
    </source>
</evidence>
<organism evidence="1 2">
    <name type="scientific">Cytospora chrysosperma</name>
    <name type="common">Cytospora canker fungus</name>
    <name type="synonym">Sphaeria chrysosperma</name>
    <dbReference type="NCBI Taxonomy" id="252740"/>
    <lineage>
        <taxon>Eukaryota</taxon>
        <taxon>Fungi</taxon>
        <taxon>Dikarya</taxon>
        <taxon>Ascomycota</taxon>
        <taxon>Pezizomycotina</taxon>
        <taxon>Sordariomycetes</taxon>
        <taxon>Sordariomycetidae</taxon>
        <taxon>Diaporthales</taxon>
        <taxon>Cytosporaceae</taxon>
        <taxon>Cytospora</taxon>
    </lineage>
</organism>
<dbReference type="Proteomes" id="UP000284375">
    <property type="component" value="Unassembled WGS sequence"/>
</dbReference>
<dbReference type="AlphaFoldDB" id="A0A423WEA9"/>
<evidence type="ECO:0000313" key="1">
    <source>
        <dbReference type="EMBL" id="ROW01698.1"/>
    </source>
</evidence>
<name>A0A423WEA9_CYTCH</name>
<dbReference type="EMBL" id="LJZO01000006">
    <property type="protein sequence ID" value="ROW01698.1"/>
    <property type="molecule type" value="Genomic_DNA"/>
</dbReference>
<keyword evidence="2" id="KW-1185">Reference proteome</keyword>
<protein>
    <submittedName>
        <fullName evidence="1">Uncharacterized protein</fullName>
    </submittedName>
</protein>
<sequence length="77" mass="8603">MTTALPKPSRSHKNAGVIRSAATIYSCEVEQHAQERTASSSKRDWSTANYASSYVCVITTFNVRCSQRFQQDITKNS</sequence>
<accession>A0A423WEA9</accession>
<reference evidence="1 2" key="1">
    <citation type="submission" date="2015-09" db="EMBL/GenBank/DDBJ databases">
        <title>Host preference determinants of Valsa canker pathogens revealed by comparative genomics.</title>
        <authorList>
            <person name="Yin Z."/>
            <person name="Huang L."/>
        </authorList>
    </citation>
    <scope>NUCLEOTIDE SEQUENCE [LARGE SCALE GENOMIC DNA]</scope>
    <source>
        <strain evidence="1 2">YSFL</strain>
    </source>
</reference>